<organism evidence="2">
    <name type="scientific">Siphoviridae sp. ctNZc11</name>
    <dbReference type="NCBI Taxonomy" id="2827858"/>
    <lineage>
        <taxon>Viruses</taxon>
        <taxon>Duplodnaviria</taxon>
        <taxon>Heunggongvirae</taxon>
        <taxon>Uroviricota</taxon>
        <taxon>Caudoviricetes</taxon>
    </lineage>
</organism>
<protein>
    <submittedName>
        <fullName evidence="2">Uncharacterized protein</fullName>
    </submittedName>
</protein>
<keyword evidence="1" id="KW-0472">Membrane</keyword>
<proteinExistence type="predicted"/>
<sequence length="250" mass="29075">MKWDKKAFSINGIEIKARELIFCITILAVMIFVGLLINGAMEQSKIDKDDQYLSALKVTDKEMFEYGINTNVGDAFAYSTLEAVDTVTYPEIGDKYMYIEKVEQHYTMHTRTVCSGSGKNRTCRTETYWTWDTVSRESKHSKKIKFYDHVFPYNKIDMPESRYLKTIHESGTIRYKYYILKTKYKGTIFTSFKNNTIEDNSKFYKNKKINDAVESLTSKDTSLVVFRIIWTILTIGSVIGFIAADNKWLD</sequence>
<feature type="transmembrane region" description="Helical" evidence="1">
    <location>
        <begin position="20"/>
        <end position="41"/>
    </location>
</feature>
<keyword evidence="1" id="KW-1133">Transmembrane helix</keyword>
<evidence type="ECO:0000313" key="2">
    <source>
        <dbReference type="EMBL" id="DAF60784.1"/>
    </source>
</evidence>
<accession>A0A8S5TCB7</accession>
<keyword evidence="1" id="KW-0812">Transmembrane</keyword>
<dbReference type="EMBL" id="BK032797">
    <property type="protein sequence ID" value="DAF60784.1"/>
    <property type="molecule type" value="Genomic_DNA"/>
</dbReference>
<evidence type="ECO:0000256" key="1">
    <source>
        <dbReference type="SAM" id="Phobius"/>
    </source>
</evidence>
<name>A0A8S5TCB7_9CAUD</name>
<feature type="transmembrane region" description="Helical" evidence="1">
    <location>
        <begin position="224"/>
        <end position="244"/>
    </location>
</feature>
<reference evidence="2" key="1">
    <citation type="journal article" date="2021" name="Proc. Natl. Acad. Sci. U.S.A.">
        <title>A Catalog of Tens of Thousands of Viruses from Human Metagenomes Reveals Hidden Associations with Chronic Diseases.</title>
        <authorList>
            <person name="Tisza M.J."/>
            <person name="Buck C.B."/>
        </authorList>
    </citation>
    <scope>NUCLEOTIDE SEQUENCE</scope>
    <source>
        <strain evidence="2">CtNZc11</strain>
    </source>
</reference>